<dbReference type="InterPro" id="IPR002052">
    <property type="entry name" value="DNA_methylase_N6_adenine_CS"/>
</dbReference>
<dbReference type="InterPro" id="IPR029063">
    <property type="entry name" value="SAM-dependent_MTases_sf"/>
</dbReference>
<dbReference type="PROSITE" id="PS00092">
    <property type="entry name" value="N6_MTASE"/>
    <property type="match status" value="1"/>
</dbReference>
<dbReference type="GO" id="GO:0003676">
    <property type="term" value="F:nucleic acid binding"/>
    <property type="evidence" value="ECO:0007669"/>
    <property type="project" value="InterPro"/>
</dbReference>
<dbReference type="GO" id="GO:0008170">
    <property type="term" value="F:N-methyltransferase activity"/>
    <property type="evidence" value="ECO:0007669"/>
    <property type="project" value="UniProtKB-ARBA"/>
</dbReference>
<keyword evidence="3" id="KW-1185">Reference proteome</keyword>
<dbReference type="CDD" id="cd02440">
    <property type="entry name" value="AdoMet_MTases"/>
    <property type="match status" value="1"/>
</dbReference>
<feature type="domain" description="Methyltransferase small" evidence="1">
    <location>
        <begin position="33"/>
        <end position="133"/>
    </location>
</feature>
<dbReference type="PANTHER" id="PTHR47739:SF1">
    <property type="entry name" value="TRNA1(VAL) (ADENINE(37)-N6)-METHYLTRANSFERASE"/>
    <property type="match status" value="1"/>
</dbReference>
<dbReference type="OrthoDB" id="9777257at2"/>
<reference evidence="2 3" key="1">
    <citation type="submission" date="2018-02" db="EMBL/GenBank/DDBJ databases">
        <title>Mycoplasma marinum and Mycoplasma todarodis sp. nov., moderately halophilic and psychrotolerant mycoplasmas isolated from cephalopods.</title>
        <authorList>
            <person name="Viver T."/>
        </authorList>
    </citation>
    <scope>NUCLEOTIDE SEQUENCE [LARGE SCALE GENOMIC DNA]</scope>
    <source>
        <strain evidence="2 3">PE</strain>
    </source>
</reference>
<protein>
    <submittedName>
        <fullName evidence="2">Lactate dehydrogenase</fullName>
    </submittedName>
</protein>
<dbReference type="PANTHER" id="PTHR47739">
    <property type="entry name" value="TRNA1(VAL) (ADENINE(37)-N6)-METHYLTRANSFERASE"/>
    <property type="match status" value="1"/>
</dbReference>
<evidence type="ECO:0000259" key="1">
    <source>
        <dbReference type="Pfam" id="PF05175"/>
    </source>
</evidence>
<dbReference type="AlphaFoldDB" id="A0A4R0XVK2"/>
<evidence type="ECO:0000313" key="2">
    <source>
        <dbReference type="EMBL" id="TCG11792.1"/>
    </source>
</evidence>
<dbReference type="EMBL" id="PSZO01000003">
    <property type="protein sequence ID" value="TCG11792.1"/>
    <property type="molecule type" value="Genomic_DNA"/>
</dbReference>
<dbReference type="Gene3D" id="3.40.50.150">
    <property type="entry name" value="Vaccinia Virus protein VP39"/>
    <property type="match status" value="1"/>
</dbReference>
<dbReference type="Proteomes" id="UP000294192">
    <property type="component" value="Unassembled WGS sequence"/>
</dbReference>
<comment type="caution">
    <text evidence="2">The sequence shown here is derived from an EMBL/GenBank/DDBJ whole genome shotgun (WGS) entry which is preliminary data.</text>
</comment>
<name>A0A4R0XVK2_9MOLU</name>
<dbReference type="GO" id="GO:0032259">
    <property type="term" value="P:methylation"/>
    <property type="evidence" value="ECO:0007669"/>
    <property type="project" value="InterPro"/>
</dbReference>
<dbReference type="GO" id="GO:0008757">
    <property type="term" value="F:S-adenosylmethionine-dependent methyltransferase activity"/>
    <property type="evidence" value="ECO:0007669"/>
    <property type="project" value="UniProtKB-ARBA"/>
</dbReference>
<sequence>MEKVVKNSLGYDSDLYVYQDKSMFNYSVDTILLGNFLTINSRVKNILEIGTNNGALSIFVSARSEKIKIDALEIQEKAIKLAEKNIKLNKKSDQINLIHGDFDDFYREHCKNQSQKYDAIVCNPPFYKVKASLKNKGSKEKLIATHELMLTLEEVISGSSKIIKQKGYLAIVEPTERLVDILVLMRKYNFEPKRIQMIHPREDQKSNLVLVEGRFQVGWGTHHLPNIYLHTLNKDEHAYREEVKELYKPMKVGGRNNAKK</sequence>
<proteinExistence type="predicted"/>
<accession>A0A4R0XVK2</accession>
<gene>
    <name evidence="2" type="ORF">C4B24_01430</name>
</gene>
<evidence type="ECO:0000313" key="3">
    <source>
        <dbReference type="Proteomes" id="UP000294192"/>
    </source>
</evidence>
<dbReference type="Pfam" id="PF05175">
    <property type="entry name" value="MTS"/>
    <property type="match status" value="1"/>
</dbReference>
<dbReference type="InterPro" id="IPR050210">
    <property type="entry name" value="tRNA_Adenine-N(6)_MTase"/>
</dbReference>
<organism evidence="2 3">
    <name type="scientific">Mycoplasma marinum</name>
    <dbReference type="NCBI Taxonomy" id="1937190"/>
    <lineage>
        <taxon>Bacteria</taxon>
        <taxon>Bacillati</taxon>
        <taxon>Mycoplasmatota</taxon>
        <taxon>Mollicutes</taxon>
        <taxon>Mycoplasmataceae</taxon>
        <taxon>Mycoplasma</taxon>
    </lineage>
</organism>
<dbReference type="SUPFAM" id="SSF53335">
    <property type="entry name" value="S-adenosyl-L-methionine-dependent methyltransferases"/>
    <property type="match status" value="1"/>
</dbReference>
<dbReference type="InterPro" id="IPR007848">
    <property type="entry name" value="Small_mtfrase_dom"/>
</dbReference>
<dbReference type="RefSeq" id="WP_131598633.1">
    <property type="nucleotide sequence ID" value="NZ_PSZO01000003.1"/>
</dbReference>